<dbReference type="RefSeq" id="WP_113659030.1">
    <property type="nucleotide sequence ID" value="NZ_KZ845667.1"/>
</dbReference>
<dbReference type="GO" id="GO:0005737">
    <property type="term" value="C:cytoplasm"/>
    <property type="evidence" value="ECO:0007669"/>
    <property type="project" value="TreeGrafter"/>
</dbReference>
<dbReference type="PROSITE" id="PS51186">
    <property type="entry name" value="GNAT"/>
    <property type="match status" value="1"/>
</dbReference>
<protein>
    <submittedName>
        <fullName evidence="5">RimJ/RimL family protein N-acetyltransferase</fullName>
    </submittedName>
</protein>
<comment type="similarity">
    <text evidence="3">Belongs to the acetyltransferase family. RimJ subfamily.</text>
</comment>
<proteinExistence type="inferred from homology"/>
<dbReference type="InterPro" id="IPR051531">
    <property type="entry name" value="N-acetyltransferase"/>
</dbReference>
<reference evidence="5 6" key="1">
    <citation type="submission" date="2018-06" db="EMBL/GenBank/DDBJ databases">
        <title>Thermoflavimicrobium daqus sp. nov., a thermophilic microbe isolated from Moutai-flavour Daqu.</title>
        <authorList>
            <person name="Wang X."/>
            <person name="Zhou H."/>
        </authorList>
    </citation>
    <scope>NUCLEOTIDE SEQUENCE [LARGE SCALE GENOMIC DNA]</scope>
    <source>
        <strain evidence="5 6">FBKL4.011</strain>
    </source>
</reference>
<dbReference type="InterPro" id="IPR016181">
    <property type="entry name" value="Acyl_CoA_acyltransferase"/>
</dbReference>
<sequence length="177" mass="20631">MGDIYIRKLQIEDALPLLELRLRNRQFLKAYEPITPDSHYTLEEQQKVIHSVARNWDQDLGYGFGVFLQPTHQLIGRVNLSNVVRGAWQNCTIGYFLDQQMNGKGYMTKAVQQAIHFAFYEVNLHRVQAAIMPHNVASLRVIEKVGFRKEGYSKYYLKINGKWEDHLIYAITPEMSN</sequence>
<evidence type="ECO:0000256" key="3">
    <source>
        <dbReference type="ARBA" id="ARBA00038502"/>
    </source>
</evidence>
<dbReference type="InterPro" id="IPR000182">
    <property type="entry name" value="GNAT_dom"/>
</dbReference>
<keyword evidence="2" id="KW-0012">Acyltransferase</keyword>
<dbReference type="GO" id="GO:0008999">
    <property type="term" value="F:protein-N-terminal-alanine acetyltransferase activity"/>
    <property type="evidence" value="ECO:0007669"/>
    <property type="project" value="TreeGrafter"/>
</dbReference>
<reference evidence="5 6" key="2">
    <citation type="submission" date="2018-06" db="EMBL/GenBank/DDBJ databases">
        <authorList>
            <person name="Zhirakovskaya E."/>
        </authorList>
    </citation>
    <scope>NUCLEOTIDE SEQUENCE [LARGE SCALE GENOMIC DNA]</scope>
    <source>
        <strain evidence="5 6">FBKL4.011</strain>
    </source>
</reference>
<evidence type="ECO:0000256" key="1">
    <source>
        <dbReference type="ARBA" id="ARBA00022679"/>
    </source>
</evidence>
<dbReference type="Pfam" id="PF13302">
    <property type="entry name" value="Acetyltransf_3"/>
    <property type="match status" value="1"/>
</dbReference>
<dbReference type="PANTHER" id="PTHR43792:SF8">
    <property type="entry name" value="[RIBOSOMAL PROTEIN US5]-ALANINE N-ACETYLTRANSFERASE"/>
    <property type="match status" value="1"/>
</dbReference>
<feature type="domain" description="N-acetyltransferase" evidence="4">
    <location>
        <begin position="4"/>
        <end position="174"/>
    </location>
</feature>
<evidence type="ECO:0000313" key="5">
    <source>
        <dbReference type="EMBL" id="RAL24037.1"/>
    </source>
</evidence>
<dbReference type="EMBL" id="QJKK01000005">
    <property type="protein sequence ID" value="RAL24037.1"/>
    <property type="molecule type" value="Genomic_DNA"/>
</dbReference>
<evidence type="ECO:0000313" key="6">
    <source>
        <dbReference type="Proteomes" id="UP000251213"/>
    </source>
</evidence>
<dbReference type="PANTHER" id="PTHR43792">
    <property type="entry name" value="GNAT FAMILY, PUTATIVE (AFU_ORTHOLOGUE AFUA_3G00765)-RELATED-RELATED"/>
    <property type="match status" value="1"/>
</dbReference>
<dbReference type="Proteomes" id="UP000251213">
    <property type="component" value="Unassembled WGS sequence"/>
</dbReference>
<name>A0A364K3X5_9BACL</name>
<keyword evidence="6" id="KW-1185">Reference proteome</keyword>
<accession>A0A364K3X5</accession>
<comment type="caution">
    <text evidence="5">The sequence shown here is derived from an EMBL/GenBank/DDBJ whole genome shotgun (WGS) entry which is preliminary data.</text>
</comment>
<organism evidence="5 6">
    <name type="scientific">Thermoflavimicrobium daqui</name>
    <dbReference type="NCBI Taxonomy" id="2137476"/>
    <lineage>
        <taxon>Bacteria</taxon>
        <taxon>Bacillati</taxon>
        <taxon>Bacillota</taxon>
        <taxon>Bacilli</taxon>
        <taxon>Bacillales</taxon>
        <taxon>Thermoactinomycetaceae</taxon>
        <taxon>Thermoflavimicrobium</taxon>
    </lineage>
</organism>
<gene>
    <name evidence="5" type="ORF">DL897_10055</name>
</gene>
<evidence type="ECO:0000256" key="2">
    <source>
        <dbReference type="ARBA" id="ARBA00023315"/>
    </source>
</evidence>
<dbReference type="AlphaFoldDB" id="A0A364K3X5"/>
<dbReference type="OrthoDB" id="9795206at2"/>
<dbReference type="SUPFAM" id="SSF55729">
    <property type="entry name" value="Acyl-CoA N-acyltransferases (Nat)"/>
    <property type="match status" value="1"/>
</dbReference>
<dbReference type="Gene3D" id="3.40.630.30">
    <property type="match status" value="1"/>
</dbReference>
<evidence type="ECO:0000259" key="4">
    <source>
        <dbReference type="PROSITE" id="PS51186"/>
    </source>
</evidence>
<keyword evidence="1 5" id="KW-0808">Transferase</keyword>